<dbReference type="Pfam" id="PF01132">
    <property type="entry name" value="EFP"/>
    <property type="match status" value="1"/>
</dbReference>
<organism evidence="3 4">
    <name type="scientific">Smittium simulii</name>
    <dbReference type="NCBI Taxonomy" id="133385"/>
    <lineage>
        <taxon>Eukaryota</taxon>
        <taxon>Fungi</taxon>
        <taxon>Fungi incertae sedis</taxon>
        <taxon>Zoopagomycota</taxon>
        <taxon>Kickxellomycotina</taxon>
        <taxon>Harpellomycetes</taxon>
        <taxon>Harpellales</taxon>
        <taxon>Legeriomycetaceae</taxon>
        <taxon>Smittium</taxon>
    </lineage>
</organism>
<dbReference type="GO" id="GO:0005737">
    <property type="term" value="C:cytoplasm"/>
    <property type="evidence" value="ECO:0007669"/>
    <property type="project" value="InterPro"/>
</dbReference>
<reference evidence="3 4" key="1">
    <citation type="journal article" date="2018" name="MBio">
        <title>Comparative Genomics Reveals the Core Gene Toolbox for the Fungus-Insect Symbiosis.</title>
        <authorList>
            <person name="Wang Y."/>
            <person name="Stata M."/>
            <person name="Wang W."/>
            <person name="Stajich J.E."/>
            <person name="White M.M."/>
            <person name="Moncalvo J.M."/>
        </authorList>
    </citation>
    <scope>NUCLEOTIDE SEQUENCE [LARGE SCALE GENOMIC DNA]</scope>
    <source>
        <strain evidence="3 4">SWE-8-4</strain>
    </source>
</reference>
<dbReference type="GO" id="GO:0043043">
    <property type="term" value="P:peptide biosynthetic process"/>
    <property type="evidence" value="ECO:0007669"/>
    <property type="project" value="InterPro"/>
</dbReference>
<dbReference type="GO" id="GO:0003746">
    <property type="term" value="F:translation elongation factor activity"/>
    <property type="evidence" value="ECO:0007669"/>
    <property type="project" value="InterPro"/>
</dbReference>
<feature type="domain" description="Elongation factor P C-terminal" evidence="1">
    <location>
        <begin position="159"/>
        <end position="213"/>
    </location>
</feature>
<protein>
    <recommendedName>
        <fullName evidence="5">Translation elongation factor P/YeiP central domain-containing protein</fullName>
    </recommendedName>
</protein>
<feature type="domain" description="Translation elongation factor P/YeiP central" evidence="2">
    <location>
        <begin position="92"/>
        <end position="151"/>
    </location>
</feature>
<evidence type="ECO:0000259" key="1">
    <source>
        <dbReference type="SMART" id="SM00841"/>
    </source>
</evidence>
<name>A0A2T9Y7J7_9FUNG</name>
<dbReference type="Gene3D" id="2.40.50.140">
    <property type="entry name" value="Nucleic acid-binding proteins"/>
    <property type="match status" value="2"/>
</dbReference>
<dbReference type="STRING" id="133385.A0A2T9Y7J7"/>
<dbReference type="Pfam" id="PF09285">
    <property type="entry name" value="Elong-fact-P_C"/>
    <property type="match status" value="1"/>
</dbReference>
<evidence type="ECO:0008006" key="5">
    <source>
        <dbReference type="Google" id="ProtNLM"/>
    </source>
</evidence>
<dbReference type="SMART" id="SM00841">
    <property type="entry name" value="Elong-fact-P_C"/>
    <property type="match status" value="1"/>
</dbReference>
<dbReference type="InterPro" id="IPR001059">
    <property type="entry name" value="Transl_elong_P/YeiP_cen"/>
</dbReference>
<proteinExistence type="predicted"/>
<dbReference type="InterPro" id="IPR012340">
    <property type="entry name" value="NA-bd_OB-fold"/>
</dbReference>
<dbReference type="AlphaFoldDB" id="A0A2T9Y7J7"/>
<gene>
    <name evidence="3" type="ORF">BB561_005937</name>
</gene>
<dbReference type="Proteomes" id="UP000245383">
    <property type="component" value="Unassembled WGS sequence"/>
</dbReference>
<dbReference type="SMART" id="SM01185">
    <property type="entry name" value="EFP"/>
    <property type="match status" value="1"/>
</dbReference>
<dbReference type="PANTHER" id="PTHR30053">
    <property type="entry name" value="ELONGATION FACTOR P"/>
    <property type="match status" value="1"/>
</dbReference>
<dbReference type="InterPro" id="IPR020599">
    <property type="entry name" value="Transl_elong_fac_P/YeiP"/>
</dbReference>
<dbReference type="InterPro" id="IPR008991">
    <property type="entry name" value="Translation_prot_SH3-like_sf"/>
</dbReference>
<comment type="caution">
    <text evidence="3">The sequence shown here is derived from an EMBL/GenBank/DDBJ whole genome shotgun (WGS) entry which is preliminary data.</text>
</comment>
<dbReference type="SUPFAM" id="SSF50104">
    <property type="entry name" value="Translation proteins SH3-like domain"/>
    <property type="match status" value="1"/>
</dbReference>
<sequence>MNRFTQFALRFRPNLNLTGIYTREYRIAVSSAKIGTLIERDGGHYIITAKERCGTGRGSSTTKVTLKNAKTSQQSIVRLKDGETAEVVGLTKREYQYLYSDNNAAYLMNMETLEELQMPFDCFEGGNSNLPLLQDGIKVVVMAVEPNFKPILWKLLKHQEYTVDSVQGFKDASKSSLSRTVIINGSFSIKVPDFIKLGDKIIVDTESHQFVSRV</sequence>
<dbReference type="Gene3D" id="2.30.30.30">
    <property type="match status" value="1"/>
</dbReference>
<dbReference type="EMBL" id="MBFR01000398">
    <property type="protein sequence ID" value="PVU88285.1"/>
    <property type="molecule type" value="Genomic_DNA"/>
</dbReference>
<evidence type="ECO:0000259" key="2">
    <source>
        <dbReference type="SMART" id="SM01185"/>
    </source>
</evidence>
<accession>A0A2T9Y7J7</accession>
<dbReference type="OrthoDB" id="7025426at2759"/>
<dbReference type="PANTHER" id="PTHR30053:SF14">
    <property type="entry name" value="TRANSLATION ELONGATION FACTOR KOW-LIKE DOMAIN-CONTAINING PROTEIN"/>
    <property type="match status" value="1"/>
</dbReference>
<dbReference type="InterPro" id="IPR015365">
    <property type="entry name" value="Elong-fact-P_C"/>
</dbReference>
<keyword evidence="4" id="KW-1185">Reference proteome</keyword>
<evidence type="ECO:0000313" key="3">
    <source>
        <dbReference type="EMBL" id="PVU88285.1"/>
    </source>
</evidence>
<evidence type="ECO:0000313" key="4">
    <source>
        <dbReference type="Proteomes" id="UP000245383"/>
    </source>
</evidence>
<dbReference type="InterPro" id="IPR014722">
    <property type="entry name" value="Rib_uL2_dom2"/>
</dbReference>
<dbReference type="SUPFAM" id="SSF50249">
    <property type="entry name" value="Nucleic acid-binding proteins"/>
    <property type="match status" value="2"/>
</dbReference>